<dbReference type="SUPFAM" id="SSF75304">
    <property type="entry name" value="Amidase signature (AS) enzymes"/>
    <property type="match status" value="1"/>
</dbReference>
<gene>
    <name evidence="1" type="ORF">ACFQ4O_14090</name>
</gene>
<organism evidence="1 2">
    <name type="scientific">Methylopila musalis</name>
    <dbReference type="NCBI Taxonomy" id="1134781"/>
    <lineage>
        <taxon>Bacteria</taxon>
        <taxon>Pseudomonadati</taxon>
        <taxon>Pseudomonadota</taxon>
        <taxon>Alphaproteobacteria</taxon>
        <taxon>Hyphomicrobiales</taxon>
        <taxon>Methylopilaceae</taxon>
        <taxon>Methylopila</taxon>
    </lineage>
</organism>
<dbReference type="Gene3D" id="3.90.1300.10">
    <property type="entry name" value="Amidase signature (AS) domain"/>
    <property type="match status" value="1"/>
</dbReference>
<evidence type="ECO:0000313" key="2">
    <source>
        <dbReference type="Proteomes" id="UP001597171"/>
    </source>
</evidence>
<proteinExistence type="predicted"/>
<name>A0ABW3ZAX0_9HYPH</name>
<comment type="caution">
    <text evidence="1">The sequence shown here is derived from an EMBL/GenBank/DDBJ whole genome shotgun (WGS) entry which is preliminary data.</text>
</comment>
<evidence type="ECO:0000313" key="1">
    <source>
        <dbReference type="EMBL" id="MFD1333130.1"/>
    </source>
</evidence>
<accession>A0ABW3ZAX0</accession>
<feature type="non-terminal residue" evidence="1">
    <location>
        <position position="71"/>
    </location>
</feature>
<sequence>MTATAELTLTALVAHIRDGDVSAEQATRSCLERIERWNPILNAFVAVDADPPVAQARAAEAARRAGETLPP</sequence>
<reference evidence="2" key="1">
    <citation type="journal article" date="2019" name="Int. J. Syst. Evol. Microbiol.">
        <title>The Global Catalogue of Microorganisms (GCM) 10K type strain sequencing project: providing services to taxonomists for standard genome sequencing and annotation.</title>
        <authorList>
            <consortium name="The Broad Institute Genomics Platform"/>
            <consortium name="The Broad Institute Genome Sequencing Center for Infectious Disease"/>
            <person name="Wu L."/>
            <person name="Ma J."/>
        </authorList>
    </citation>
    <scope>NUCLEOTIDE SEQUENCE [LARGE SCALE GENOMIC DNA]</scope>
    <source>
        <strain evidence="2">CCUG 61696</strain>
    </source>
</reference>
<dbReference type="Proteomes" id="UP001597171">
    <property type="component" value="Unassembled WGS sequence"/>
</dbReference>
<keyword evidence="2" id="KW-1185">Reference proteome</keyword>
<dbReference type="EMBL" id="JBHTMX010000172">
    <property type="protein sequence ID" value="MFD1333130.1"/>
    <property type="molecule type" value="Genomic_DNA"/>
</dbReference>
<dbReference type="InterPro" id="IPR036928">
    <property type="entry name" value="AS_sf"/>
</dbReference>
<protein>
    <submittedName>
        <fullName evidence="1">Amidase</fullName>
    </submittedName>
</protein>